<dbReference type="SUPFAM" id="SSF55729">
    <property type="entry name" value="Acyl-CoA N-acyltransferases (Nat)"/>
    <property type="match status" value="1"/>
</dbReference>
<comment type="caution">
    <text evidence="4">The sequence shown here is derived from an EMBL/GenBank/DDBJ whole genome shotgun (WGS) entry which is preliminary data.</text>
</comment>
<protein>
    <submittedName>
        <fullName evidence="4">GNAT superfamily N-acetyltransferase</fullName>
    </submittedName>
</protein>
<feature type="domain" description="N-acetyltransferase" evidence="3">
    <location>
        <begin position="3"/>
        <end position="168"/>
    </location>
</feature>
<accession>A0AAE3YH95</accession>
<name>A0AAE3YH95_9ACTN</name>
<proteinExistence type="predicted"/>
<dbReference type="PANTHER" id="PTHR43877:SF2">
    <property type="entry name" value="AMINOALKYLPHOSPHONATE N-ACETYLTRANSFERASE-RELATED"/>
    <property type="match status" value="1"/>
</dbReference>
<organism evidence="4 5">
    <name type="scientific">Catenuloplanes atrovinosus</name>
    <dbReference type="NCBI Taxonomy" id="137266"/>
    <lineage>
        <taxon>Bacteria</taxon>
        <taxon>Bacillati</taxon>
        <taxon>Actinomycetota</taxon>
        <taxon>Actinomycetes</taxon>
        <taxon>Micromonosporales</taxon>
        <taxon>Micromonosporaceae</taxon>
        <taxon>Catenuloplanes</taxon>
    </lineage>
</organism>
<dbReference type="CDD" id="cd04301">
    <property type="entry name" value="NAT_SF"/>
    <property type="match status" value="1"/>
</dbReference>
<evidence type="ECO:0000313" key="5">
    <source>
        <dbReference type="Proteomes" id="UP001183643"/>
    </source>
</evidence>
<keyword evidence="5" id="KW-1185">Reference proteome</keyword>
<dbReference type="EMBL" id="JAVDYB010000001">
    <property type="protein sequence ID" value="MDR7273634.1"/>
    <property type="molecule type" value="Genomic_DNA"/>
</dbReference>
<dbReference type="PROSITE" id="PS51186">
    <property type="entry name" value="GNAT"/>
    <property type="match status" value="1"/>
</dbReference>
<keyword evidence="2" id="KW-0012">Acyltransferase</keyword>
<dbReference type="InterPro" id="IPR000182">
    <property type="entry name" value="GNAT_dom"/>
</dbReference>
<gene>
    <name evidence="4" type="ORF">J2S41_000412</name>
</gene>
<reference evidence="4" key="1">
    <citation type="submission" date="2023-07" db="EMBL/GenBank/DDBJ databases">
        <title>Sequencing the genomes of 1000 actinobacteria strains.</title>
        <authorList>
            <person name="Klenk H.-P."/>
        </authorList>
    </citation>
    <scope>NUCLEOTIDE SEQUENCE</scope>
    <source>
        <strain evidence="4">DSM 44707</strain>
    </source>
</reference>
<keyword evidence="1" id="KW-0808">Transferase</keyword>
<evidence type="ECO:0000259" key="3">
    <source>
        <dbReference type="PROSITE" id="PS51186"/>
    </source>
</evidence>
<dbReference type="AlphaFoldDB" id="A0AAE3YH95"/>
<dbReference type="Gene3D" id="3.40.630.30">
    <property type="match status" value="1"/>
</dbReference>
<evidence type="ECO:0000256" key="1">
    <source>
        <dbReference type="ARBA" id="ARBA00022679"/>
    </source>
</evidence>
<dbReference type="GO" id="GO:0016747">
    <property type="term" value="F:acyltransferase activity, transferring groups other than amino-acyl groups"/>
    <property type="evidence" value="ECO:0007669"/>
    <property type="project" value="InterPro"/>
</dbReference>
<dbReference type="Pfam" id="PF00583">
    <property type="entry name" value="Acetyltransf_1"/>
    <property type="match status" value="1"/>
</dbReference>
<dbReference type="Proteomes" id="UP001183643">
    <property type="component" value="Unassembled WGS sequence"/>
</dbReference>
<evidence type="ECO:0000256" key="2">
    <source>
        <dbReference type="ARBA" id="ARBA00023315"/>
    </source>
</evidence>
<dbReference type="RefSeq" id="WP_310362266.1">
    <property type="nucleotide sequence ID" value="NZ_JAVDYB010000001.1"/>
</dbReference>
<dbReference type="PANTHER" id="PTHR43877">
    <property type="entry name" value="AMINOALKYLPHOSPHONATE N-ACETYLTRANSFERASE-RELATED-RELATED"/>
    <property type="match status" value="1"/>
</dbReference>
<dbReference type="InterPro" id="IPR050832">
    <property type="entry name" value="Bact_Acetyltransf"/>
</dbReference>
<sequence>MSVTLRQADLATDSDVLVSLMGDYLTWAVGRLREEYGVADSPTDLGAIRESLPHFVPPEGLLLLADHDGDPVGVAALRTIAPRVVEVKRMYVDPRGRGLGVGSALIDRLLTEARDTFEADTVRLDSCRFMTDAQRLYQSRGFVEREPYEETEIPAHMRQYWRFFEMKL</sequence>
<evidence type="ECO:0000313" key="4">
    <source>
        <dbReference type="EMBL" id="MDR7273634.1"/>
    </source>
</evidence>
<dbReference type="InterPro" id="IPR016181">
    <property type="entry name" value="Acyl_CoA_acyltransferase"/>
</dbReference>